<dbReference type="InterPro" id="IPR025877">
    <property type="entry name" value="MobA-like_NTP_Trfase"/>
</dbReference>
<gene>
    <name evidence="3" type="ordered locus">Mthe_1018</name>
</gene>
<dbReference type="EC" id="2.7.7.62" evidence="3"/>
<dbReference type="HOGENOM" id="CLU_098907_0_0_2"/>
<dbReference type="Gene3D" id="3.90.550.10">
    <property type="entry name" value="Spore Coat Polysaccharide Biosynthesis Protein SpsA, Chain A"/>
    <property type="match status" value="1"/>
</dbReference>
<evidence type="ECO:0000313" key="4">
    <source>
        <dbReference type="Proteomes" id="UP000000674"/>
    </source>
</evidence>
<dbReference type="Pfam" id="PF12804">
    <property type="entry name" value="NTP_transf_3"/>
    <property type="match status" value="1"/>
</dbReference>
<dbReference type="EMBL" id="CP000477">
    <property type="protein sequence ID" value="ABK14803.1"/>
    <property type="molecule type" value="Genomic_DNA"/>
</dbReference>
<dbReference type="OrthoDB" id="9782at2157"/>
<dbReference type="RefSeq" id="WP_011696197.1">
    <property type="nucleotide sequence ID" value="NC_008553.1"/>
</dbReference>
<dbReference type="InterPro" id="IPR029044">
    <property type="entry name" value="Nucleotide-diphossugar_trans"/>
</dbReference>
<dbReference type="PANTHER" id="PTHR19136">
    <property type="entry name" value="MOLYBDENUM COFACTOR GUANYLYLTRANSFERASE"/>
    <property type="match status" value="1"/>
</dbReference>
<evidence type="ECO:0000259" key="2">
    <source>
        <dbReference type="Pfam" id="PF12804"/>
    </source>
</evidence>
<dbReference type="KEGG" id="mtp:Mthe_1018"/>
<dbReference type="GeneID" id="4463217"/>
<dbReference type="PANTHER" id="PTHR19136:SF86">
    <property type="entry name" value="ADENOSYLCOBINAMIDE-PHOSPHATE GUANYLYLTRANSFERASE"/>
    <property type="match status" value="1"/>
</dbReference>
<feature type="domain" description="MobA-like NTP transferase" evidence="2">
    <location>
        <begin position="1"/>
        <end position="116"/>
    </location>
</feature>
<accession>A0B7X9</accession>
<protein>
    <submittedName>
        <fullName evidence="3">Adenosylcobinamide-phosphate guanylyltransferase</fullName>
        <ecNumber evidence="3">2.7.7.62</ecNumber>
    </submittedName>
</protein>
<sequence length="200" mass="22313">MAGGKGSRLGMGEKPMVRLYKKPLIDYVVSALRPSTERIIVATTRATPETRRWSLGKNLEVVDTSGSGYIPDMVEAVERAGISGPVMVIMADLPLITEEIVREVIDAYKSRPEPALSVHTLLSLHRSLGRRPDVIFNYMGELIVPAGVNILTGSRISDEQEDFHLIMNRIELAININTPDDLRICERIIKRRMESQGDMD</sequence>
<dbReference type="STRING" id="349307.Mthe_1018"/>
<dbReference type="GO" id="GO:0008820">
    <property type="term" value="F:cobinamide phosphate guanylyltransferase activity"/>
    <property type="evidence" value="ECO:0007669"/>
    <property type="project" value="UniProtKB-EC"/>
</dbReference>
<keyword evidence="3" id="KW-0548">Nucleotidyltransferase</keyword>
<dbReference type="AlphaFoldDB" id="A0B7X9"/>
<evidence type="ECO:0000313" key="3">
    <source>
        <dbReference type="EMBL" id="ABK14803.1"/>
    </source>
</evidence>
<proteinExistence type="predicted"/>
<organism evidence="3 4">
    <name type="scientific">Methanothrix thermoacetophila (strain DSM 6194 / JCM 14653 / NBRC 101360 / PT)</name>
    <name type="common">Methanosaeta thermophila</name>
    <dbReference type="NCBI Taxonomy" id="349307"/>
    <lineage>
        <taxon>Archaea</taxon>
        <taxon>Methanobacteriati</taxon>
        <taxon>Methanobacteriota</taxon>
        <taxon>Stenosarchaea group</taxon>
        <taxon>Methanomicrobia</taxon>
        <taxon>Methanotrichales</taxon>
        <taxon>Methanotrichaceae</taxon>
        <taxon>Methanothrix</taxon>
    </lineage>
</organism>
<keyword evidence="4" id="KW-1185">Reference proteome</keyword>
<name>A0B7X9_METTP</name>
<dbReference type="Proteomes" id="UP000000674">
    <property type="component" value="Chromosome"/>
</dbReference>
<evidence type="ECO:0000256" key="1">
    <source>
        <dbReference type="ARBA" id="ARBA00022679"/>
    </source>
</evidence>
<keyword evidence="1 3" id="KW-0808">Transferase</keyword>
<dbReference type="SUPFAM" id="SSF53448">
    <property type="entry name" value="Nucleotide-diphospho-sugar transferases"/>
    <property type="match status" value="1"/>
</dbReference>
<reference evidence="3 4" key="1">
    <citation type="submission" date="2006-10" db="EMBL/GenBank/DDBJ databases">
        <title>Complete sequence of Methanosaeta thermophila PT.</title>
        <authorList>
            <consortium name="US DOE Joint Genome Institute"/>
            <person name="Copeland A."/>
            <person name="Lucas S."/>
            <person name="Lapidus A."/>
            <person name="Barry K."/>
            <person name="Detter J.C."/>
            <person name="Glavina del Rio T."/>
            <person name="Hammon N."/>
            <person name="Israni S."/>
            <person name="Pitluck S."/>
            <person name="Chain P."/>
            <person name="Malfatti S."/>
            <person name="Shin M."/>
            <person name="Vergez L."/>
            <person name="Schmutz J."/>
            <person name="Larimer F."/>
            <person name="Land M."/>
            <person name="Hauser L."/>
            <person name="Kyrpides N."/>
            <person name="Kim E."/>
            <person name="Smith K.S."/>
            <person name="Ingram-Smith C."/>
            <person name="Richardson P."/>
        </authorList>
    </citation>
    <scope>NUCLEOTIDE SEQUENCE [LARGE SCALE GENOMIC DNA]</scope>
    <source>
        <strain evidence="4">DSM 6194 / JCM 14653 / NBRC 101360 / PT</strain>
    </source>
</reference>